<dbReference type="InterPro" id="IPR050090">
    <property type="entry name" value="Tyrosine_recombinase_XerCD"/>
</dbReference>
<gene>
    <name evidence="7" type="ORF">CAZ10_00685</name>
</gene>
<dbReference type="Pfam" id="PF00589">
    <property type="entry name" value="Phage_integrase"/>
    <property type="match status" value="1"/>
</dbReference>
<sequence length="387" mass="43979">MVQFRYSAGTLLLEMMMATIVRTPSGTWKALIRKQGWPTASKTFRTKRDADDWARSTEDEMVRGVYLRRSPSEKMTLEKALGRYLEEVTPTKKASTQKAEQTKAAALIRHLGKYSLAALSADVIAEYRDKRLKEAVRTKYKESSDVAPKTVSANTVRLELALLSNLFTVAIQEWRIGLPQNPVLNIRKPSPGEGRDRRLTPDEERKLLQAVNAYHNPMLGWIVRIAVETGMRSSEITSLRRHQVDLKKRVVKLLDTKNGESRTVPLTQAATQAFKEALENPIRPIDTNLIFFGEPGKDEKRRPYVFSKVWNGMKKRLGMADFRFHDLRHEAVSRLVESGQLTDQQVAAISGHKSMQTLKRYTHLRAKDLVKALDNIDQSRQGARPSA</sequence>
<proteinExistence type="predicted"/>
<dbReference type="InterPro" id="IPR011010">
    <property type="entry name" value="DNA_brk_join_enz"/>
</dbReference>
<dbReference type="InterPro" id="IPR002104">
    <property type="entry name" value="Integrase_catalytic"/>
</dbReference>
<dbReference type="EMBL" id="NFFZ01000001">
    <property type="protein sequence ID" value="OTI65826.1"/>
    <property type="molecule type" value="Genomic_DNA"/>
</dbReference>
<dbReference type="InterPro" id="IPR013762">
    <property type="entry name" value="Integrase-like_cat_sf"/>
</dbReference>
<dbReference type="GO" id="GO:0006310">
    <property type="term" value="P:DNA recombination"/>
    <property type="evidence" value="ECO:0007669"/>
    <property type="project" value="UniProtKB-KW"/>
</dbReference>
<evidence type="ECO:0000259" key="5">
    <source>
        <dbReference type="PROSITE" id="PS51898"/>
    </source>
</evidence>
<organism evidence="7 8">
    <name type="scientific">Pseudomonas aeruginosa</name>
    <dbReference type="NCBI Taxonomy" id="287"/>
    <lineage>
        <taxon>Bacteria</taxon>
        <taxon>Pseudomonadati</taxon>
        <taxon>Pseudomonadota</taxon>
        <taxon>Gammaproteobacteria</taxon>
        <taxon>Pseudomonadales</taxon>
        <taxon>Pseudomonadaceae</taxon>
        <taxon>Pseudomonas</taxon>
    </lineage>
</organism>
<dbReference type="SUPFAM" id="SSF56349">
    <property type="entry name" value="DNA breaking-rejoining enzymes"/>
    <property type="match status" value="1"/>
</dbReference>
<dbReference type="CDD" id="cd00796">
    <property type="entry name" value="INT_Rci_Hp1_C"/>
    <property type="match status" value="1"/>
</dbReference>
<feature type="domain" description="Core-binding (CB)" evidence="6">
    <location>
        <begin position="75"/>
        <end position="171"/>
    </location>
</feature>
<dbReference type="Proteomes" id="UP000194857">
    <property type="component" value="Unassembled WGS sequence"/>
</dbReference>
<dbReference type="GO" id="GO:0015074">
    <property type="term" value="P:DNA integration"/>
    <property type="evidence" value="ECO:0007669"/>
    <property type="project" value="UniProtKB-KW"/>
</dbReference>
<protein>
    <submittedName>
        <fullName evidence="7">Integrase</fullName>
    </submittedName>
</protein>
<name>A0A241XVY2_PSEAI</name>
<evidence type="ECO:0000313" key="8">
    <source>
        <dbReference type="Proteomes" id="UP000194857"/>
    </source>
</evidence>
<accession>A0A241XVY2</accession>
<dbReference type="PROSITE" id="PS51898">
    <property type="entry name" value="TYR_RECOMBINASE"/>
    <property type="match status" value="1"/>
</dbReference>
<evidence type="ECO:0000313" key="7">
    <source>
        <dbReference type="EMBL" id="OTI65826.1"/>
    </source>
</evidence>
<dbReference type="InterPro" id="IPR010998">
    <property type="entry name" value="Integrase_recombinase_N"/>
</dbReference>
<comment type="caution">
    <text evidence="7">The sequence shown here is derived from an EMBL/GenBank/DDBJ whole genome shotgun (WGS) entry which is preliminary data.</text>
</comment>
<dbReference type="InterPro" id="IPR044068">
    <property type="entry name" value="CB"/>
</dbReference>
<evidence type="ECO:0000256" key="3">
    <source>
        <dbReference type="ARBA" id="ARBA00023172"/>
    </source>
</evidence>
<evidence type="ECO:0000256" key="4">
    <source>
        <dbReference type="PROSITE-ProRule" id="PRU01248"/>
    </source>
</evidence>
<dbReference type="PROSITE" id="PS51900">
    <property type="entry name" value="CB"/>
    <property type="match status" value="1"/>
</dbReference>
<keyword evidence="3" id="KW-0233">DNA recombination</keyword>
<dbReference type="PANTHER" id="PTHR30349:SF94">
    <property type="entry name" value="INTEGRASE_RECOMBINASE HI_1414-RELATED"/>
    <property type="match status" value="1"/>
</dbReference>
<reference evidence="7 8" key="1">
    <citation type="submission" date="2017-05" db="EMBL/GenBank/DDBJ databases">
        <authorList>
            <person name="Song R."/>
            <person name="Chenine A.L."/>
            <person name="Ruprecht R.M."/>
        </authorList>
    </citation>
    <scope>NUCLEOTIDE SEQUENCE [LARGE SCALE GENOMIC DNA]</scope>
    <source>
        <strain evidence="7 8">S567_C10_BS</strain>
    </source>
</reference>
<dbReference type="PANTHER" id="PTHR30349">
    <property type="entry name" value="PHAGE INTEGRASE-RELATED"/>
    <property type="match status" value="1"/>
</dbReference>
<dbReference type="AlphaFoldDB" id="A0A241XVY2"/>
<evidence type="ECO:0000259" key="6">
    <source>
        <dbReference type="PROSITE" id="PS51900"/>
    </source>
</evidence>
<dbReference type="Gene3D" id="1.10.150.130">
    <property type="match status" value="1"/>
</dbReference>
<keyword evidence="1" id="KW-0229">DNA integration</keyword>
<dbReference type="GO" id="GO:0003677">
    <property type="term" value="F:DNA binding"/>
    <property type="evidence" value="ECO:0007669"/>
    <property type="project" value="UniProtKB-UniRule"/>
</dbReference>
<feature type="domain" description="Tyr recombinase" evidence="5">
    <location>
        <begin position="194"/>
        <end position="374"/>
    </location>
</feature>
<evidence type="ECO:0000256" key="2">
    <source>
        <dbReference type="ARBA" id="ARBA00023125"/>
    </source>
</evidence>
<evidence type="ECO:0000256" key="1">
    <source>
        <dbReference type="ARBA" id="ARBA00022908"/>
    </source>
</evidence>
<keyword evidence="2 4" id="KW-0238">DNA-binding</keyword>
<dbReference type="Gene3D" id="1.10.443.10">
    <property type="entry name" value="Intergrase catalytic core"/>
    <property type="match status" value="1"/>
</dbReference>